<dbReference type="Proteomes" id="UP001295684">
    <property type="component" value="Unassembled WGS sequence"/>
</dbReference>
<protein>
    <recommendedName>
        <fullName evidence="3">GAF domain-containing protein</fullName>
    </recommendedName>
</protein>
<gene>
    <name evidence="1" type="ORF">ECRASSUSDP1_LOCUS26271</name>
</gene>
<dbReference type="EMBL" id="CAMPGE010027079">
    <property type="protein sequence ID" value="CAI2384736.1"/>
    <property type="molecule type" value="Genomic_DNA"/>
</dbReference>
<evidence type="ECO:0000313" key="1">
    <source>
        <dbReference type="EMBL" id="CAI2384736.1"/>
    </source>
</evidence>
<evidence type="ECO:0008006" key="3">
    <source>
        <dbReference type="Google" id="ProtNLM"/>
    </source>
</evidence>
<reference evidence="1" key="1">
    <citation type="submission" date="2023-07" db="EMBL/GenBank/DDBJ databases">
        <authorList>
            <consortium name="AG Swart"/>
            <person name="Singh M."/>
            <person name="Singh A."/>
            <person name="Seah K."/>
            <person name="Emmerich C."/>
        </authorList>
    </citation>
    <scope>NUCLEOTIDE SEQUENCE</scope>
    <source>
        <strain evidence="1">DP1</strain>
    </source>
</reference>
<organism evidence="1 2">
    <name type="scientific">Euplotes crassus</name>
    <dbReference type="NCBI Taxonomy" id="5936"/>
    <lineage>
        <taxon>Eukaryota</taxon>
        <taxon>Sar</taxon>
        <taxon>Alveolata</taxon>
        <taxon>Ciliophora</taxon>
        <taxon>Intramacronucleata</taxon>
        <taxon>Spirotrichea</taxon>
        <taxon>Hypotrichia</taxon>
        <taxon>Euplotida</taxon>
        <taxon>Euplotidae</taxon>
        <taxon>Moneuplotes</taxon>
    </lineage>
</organism>
<proteinExistence type="predicted"/>
<comment type="caution">
    <text evidence="1">The sequence shown here is derived from an EMBL/GenBank/DDBJ whole genome shotgun (WGS) entry which is preliminary data.</text>
</comment>
<dbReference type="SUPFAM" id="SSF55781">
    <property type="entry name" value="GAF domain-like"/>
    <property type="match status" value="1"/>
</dbReference>
<name>A0AAD1Y6E0_EUPCR</name>
<dbReference type="Gene3D" id="3.30.450.40">
    <property type="match status" value="1"/>
</dbReference>
<keyword evidence="2" id="KW-1185">Reference proteome</keyword>
<dbReference type="AlphaFoldDB" id="A0AAD1Y6E0"/>
<accession>A0AAD1Y6E0</accession>
<sequence length="817" mass="93439">MKPVVQNITIKTIDAKKPNYDITFLEKYLKKHKPHFTKRKLKFDRTHKLKKESFSSEVIELKGRRTGSITHQNLEQDFINARVVPTQKSNKKPSSKITCRYMSAIKRRRFRCNTGSNKTTFDIKDRTRGTHQNKKFKISLARSTRKHHLICHSKPVTPIQNRRGLSNRSRVLRTEPSRTQEYIPIELLQKLRILEEEIKKKKHAIVEERQRKTALLEENTSLMKTNRFLTQQDLTTTSSSFTINARVAENIYENFMIKDLKDDLERIQIQIDDHNGKNKYKQHDIEAIKKDNKALRLTVEEVKKYKKVLDTKVKESKNVEKVVKLNDFSYRRNNTIGVSPSGRGRGETSSYGFSGSQELVRIERLTSALSSLFKFDSLLDTFIHCVDEMKRIMNRELKINIYLLDESLYHKIIFNMDVSKSRFLSKGSIDSVSYHVFTNNNTGRVSPSFKNIESIKFGSRSNDVMILPVGNSYSDIMMIAECKISVEVEKSPSRMVESKPDNSSYTSEVDEFSNNGGSNNMAATVKSISITKGGFNILDEFTFKILLEFVKKRIEIITSKKDAMIRKQTGKNLINLLGDIMRKSTLTRLIIHWKEVLPKFFGFKDVGILFYDPVKDDLCAAGEINSEFSQKMVGLDSETVIRFPNTIGVTGQAFKNSSVISRNTPNLNPIIDNISNQGEVANFMIGVILGDEDKKAGILQFINKVGGEDVKNYDIQRFKAMRHFLGSCAENVSLTAVAINLVIMVQGKIGGVSDCLEICDKNQNEKSRKIDYLDKSVSQIKRKADDEIKQHLEAVSLIPELETFLHKASLLLSDAKY</sequence>
<dbReference type="InterPro" id="IPR029016">
    <property type="entry name" value="GAF-like_dom_sf"/>
</dbReference>
<evidence type="ECO:0000313" key="2">
    <source>
        <dbReference type="Proteomes" id="UP001295684"/>
    </source>
</evidence>